<feature type="compositionally biased region" description="Low complexity" evidence="1">
    <location>
        <begin position="359"/>
        <end position="373"/>
    </location>
</feature>
<evidence type="ECO:0000313" key="4">
    <source>
        <dbReference type="Proteomes" id="UP000567179"/>
    </source>
</evidence>
<accession>A0A8H5EU97</accession>
<name>A0A8H5EU97_9AGAR</name>
<organism evidence="3 4">
    <name type="scientific">Psilocybe cf. subviscida</name>
    <dbReference type="NCBI Taxonomy" id="2480587"/>
    <lineage>
        <taxon>Eukaryota</taxon>
        <taxon>Fungi</taxon>
        <taxon>Dikarya</taxon>
        <taxon>Basidiomycota</taxon>
        <taxon>Agaricomycotina</taxon>
        <taxon>Agaricomycetes</taxon>
        <taxon>Agaricomycetidae</taxon>
        <taxon>Agaricales</taxon>
        <taxon>Agaricineae</taxon>
        <taxon>Strophariaceae</taxon>
        <taxon>Psilocybe</taxon>
    </lineage>
</organism>
<gene>
    <name evidence="3" type="ORF">D9619_003065</name>
</gene>
<dbReference type="OrthoDB" id="5582218at2759"/>
<dbReference type="Proteomes" id="UP000567179">
    <property type="component" value="Unassembled WGS sequence"/>
</dbReference>
<evidence type="ECO:0000256" key="1">
    <source>
        <dbReference type="SAM" id="MobiDB-lite"/>
    </source>
</evidence>
<dbReference type="AlphaFoldDB" id="A0A8H5EU97"/>
<dbReference type="GO" id="GO:0035091">
    <property type="term" value="F:phosphatidylinositol binding"/>
    <property type="evidence" value="ECO:0007669"/>
    <property type="project" value="TreeGrafter"/>
</dbReference>
<dbReference type="PANTHER" id="PTHR22775">
    <property type="entry name" value="SORTING NEXIN"/>
    <property type="match status" value="1"/>
</dbReference>
<protein>
    <recommendedName>
        <fullName evidence="2">PXA domain-containing protein</fullName>
    </recommendedName>
</protein>
<dbReference type="InterPro" id="IPR003114">
    <property type="entry name" value="Phox_assoc"/>
</dbReference>
<feature type="region of interest" description="Disordered" evidence="1">
    <location>
        <begin position="336"/>
        <end position="425"/>
    </location>
</feature>
<dbReference type="SMART" id="SM00313">
    <property type="entry name" value="PXA"/>
    <property type="match status" value="1"/>
</dbReference>
<feature type="region of interest" description="Disordered" evidence="1">
    <location>
        <begin position="550"/>
        <end position="578"/>
    </location>
</feature>
<dbReference type="EMBL" id="JAACJJ010000056">
    <property type="protein sequence ID" value="KAF5312611.1"/>
    <property type="molecule type" value="Genomic_DNA"/>
</dbReference>
<sequence length="651" mass="69703">MPPSLASRLLFHGKADPPFLSPHASPELTAEIYDLIALCLRAYVSPWWTKITRYDKDFLPHISTIVTHFLRALDARTANLDIPDLVFHDIPALLTQHIVDYRNAAAKTHTAYACGGAATLPVLFAGLQPHMAISPTGVLDREYYRQIFDRVLHVCLPPEDYAPDAERIIVREIIVKLLIDDIIPKIAQPWFIQTSILTLLATEEESSFIPKAPPQSQPSTNTSPFSFHTVVVFILSALQSFSGTCLALINSYKHAISTIKLVQNTPLPSPRVISEPSPAVTFVPRSTAMSKSVSAASASTLSSSKGAPSDIIPSVSKIHRATPSLISTTTAELSVLSPDATPTPTALHTNAHPSVYTAPSFQSPSSSYHQPPSTFQHPLASVPSTSSQTTTMSNPNLLSPQQANLRSSVPPSIPHPPPREPQKDYAMPPLMLISILLSASSAHLPPPATVSSSNSTTTASSAPRFTTTLILTLTSMICTISAPFLDKLLPYLLHRFLSPAFILNVVRASKRTLFPVPGGYPGPPPPPDPTLEEQAAIRAQTISAIRRTLGLPPSTSSSKTGASSSGPSSATSQTFQEKSTTSISSSSLSLPTLSLSAMTARLLLGPDEAADETIGAALDAFSQRECNVRLLVFVLDRVVLGLFPELAGEAV</sequence>
<dbReference type="Pfam" id="PF02194">
    <property type="entry name" value="PXA"/>
    <property type="match status" value="1"/>
</dbReference>
<dbReference type="PANTHER" id="PTHR22775:SF3">
    <property type="entry name" value="SORTING NEXIN-13"/>
    <property type="match status" value="1"/>
</dbReference>
<evidence type="ECO:0000259" key="2">
    <source>
        <dbReference type="PROSITE" id="PS51207"/>
    </source>
</evidence>
<comment type="caution">
    <text evidence="3">The sequence shown here is derived from an EMBL/GenBank/DDBJ whole genome shotgun (WGS) entry which is preliminary data.</text>
</comment>
<feature type="compositionally biased region" description="Polar residues" evidence="1">
    <location>
        <begin position="340"/>
        <end position="352"/>
    </location>
</feature>
<dbReference type="PROSITE" id="PS51207">
    <property type="entry name" value="PXA"/>
    <property type="match status" value="1"/>
</dbReference>
<evidence type="ECO:0000313" key="3">
    <source>
        <dbReference type="EMBL" id="KAF5312611.1"/>
    </source>
</evidence>
<keyword evidence="4" id="KW-1185">Reference proteome</keyword>
<feature type="domain" description="PXA" evidence="2">
    <location>
        <begin position="25"/>
        <end position="204"/>
    </location>
</feature>
<feature type="compositionally biased region" description="Low complexity" evidence="1">
    <location>
        <begin position="552"/>
        <end position="572"/>
    </location>
</feature>
<reference evidence="3 4" key="1">
    <citation type="journal article" date="2020" name="ISME J.">
        <title>Uncovering the hidden diversity of litter-decomposition mechanisms in mushroom-forming fungi.</title>
        <authorList>
            <person name="Floudas D."/>
            <person name="Bentzer J."/>
            <person name="Ahren D."/>
            <person name="Johansson T."/>
            <person name="Persson P."/>
            <person name="Tunlid A."/>
        </authorList>
    </citation>
    <scope>NUCLEOTIDE SEQUENCE [LARGE SCALE GENOMIC DNA]</scope>
    <source>
        <strain evidence="3 4">CBS 101986</strain>
    </source>
</reference>
<proteinExistence type="predicted"/>
<feature type="compositionally biased region" description="Polar residues" evidence="1">
    <location>
        <begin position="382"/>
        <end position="406"/>
    </location>
</feature>